<proteinExistence type="predicted"/>
<evidence type="ECO:0000313" key="2">
    <source>
        <dbReference type="EMBL" id="KAF9529295.1"/>
    </source>
</evidence>
<dbReference type="AlphaFoldDB" id="A0A9P6JR84"/>
<feature type="region of interest" description="Disordered" evidence="1">
    <location>
        <begin position="1"/>
        <end position="211"/>
    </location>
</feature>
<name>A0A9P6JR84_9AGAR</name>
<accession>A0A9P6JR84</accession>
<dbReference type="OrthoDB" id="2676123at2759"/>
<evidence type="ECO:0000256" key="1">
    <source>
        <dbReference type="SAM" id="MobiDB-lite"/>
    </source>
</evidence>
<comment type="caution">
    <text evidence="2">The sequence shown here is derived from an EMBL/GenBank/DDBJ whole genome shotgun (WGS) entry which is preliminary data.</text>
</comment>
<sequence>MATPTKVAMASRIRRKPLATYKSPTPGEQVFAPRNGSQSKGRRTYTTSKASSKSSRSIQSTKESSSSSATPRRLLMSPPLPLFHPLGHLAMSLPPLDPARYGLPLLSVSDELEDRQPSRSSKRPATKSQEIEDEIPATTVSAVAAVAAREAKERASPRKRRNGGTGGGGAKRKRKEVDDGDATYPAKRTRLPRGAANQGLEEEEAPLDITPAAIDVAAESLADLVEKRRSTRSRGGAKRRSSSESETASISANANGSASKGGTDGPSLSKVGDGGPTSDAAELETKESEKEEGELSA</sequence>
<organism evidence="2 3">
    <name type="scientific">Crepidotus variabilis</name>
    <dbReference type="NCBI Taxonomy" id="179855"/>
    <lineage>
        <taxon>Eukaryota</taxon>
        <taxon>Fungi</taxon>
        <taxon>Dikarya</taxon>
        <taxon>Basidiomycota</taxon>
        <taxon>Agaricomycotina</taxon>
        <taxon>Agaricomycetes</taxon>
        <taxon>Agaricomycetidae</taxon>
        <taxon>Agaricales</taxon>
        <taxon>Agaricineae</taxon>
        <taxon>Crepidotaceae</taxon>
        <taxon>Crepidotus</taxon>
    </lineage>
</organism>
<protein>
    <submittedName>
        <fullName evidence="2">Uncharacterized protein</fullName>
    </submittedName>
</protein>
<reference evidence="2" key="1">
    <citation type="submission" date="2020-11" db="EMBL/GenBank/DDBJ databases">
        <authorList>
            <consortium name="DOE Joint Genome Institute"/>
            <person name="Ahrendt S."/>
            <person name="Riley R."/>
            <person name="Andreopoulos W."/>
            <person name="Labutti K."/>
            <person name="Pangilinan J."/>
            <person name="Ruiz-Duenas F.J."/>
            <person name="Barrasa J.M."/>
            <person name="Sanchez-Garcia M."/>
            <person name="Camarero S."/>
            <person name="Miyauchi S."/>
            <person name="Serrano A."/>
            <person name="Linde D."/>
            <person name="Babiker R."/>
            <person name="Drula E."/>
            <person name="Ayuso-Fernandez I."/>
            <person name="Pacheco R."/>
            <person name="Padilla G."/>
            <person name="Ferreira P."/>
            <person name="Barriuso J."/>
            <person name="Kellner H."/>
            <person name="Castanera R."/>
            <person name="Alfaro M."/>
            <person name="Ramirez L."/>
            <person name="Pisabarro A.G."/>
            <person name="Kuo A."/>
            <person name="Tritt A."/>
            <person name="Lipzen A."/>
            <person name="He G."/>
            <person name="Yan M."/>
            <person name="Ng V."/>
            <person name="Cullen D."/>
            <person name="Martin F."/>
            <person name="Rosso M.-N."/>
            <person name="Henrissat B."/>
            <person name="Hibbett D."/>
            <person name="Martinez A.T."/>
            <person name="Grigoriev I.V."/>
        </authorList>
    </citation>
    <scope>NUCLEOTIDE SEQUENCE</scope>
    <source>
        <strain evidence="2">CBS 506.95</strain>
    </source>
</reference>
<feature type="compositionally biased region" description="Basic residues" evidence="1">
    <location>
        <begin position="229"/>
        <end position="240"/>
    </location>
</feature>
<evidence type="ECO:0000313" key="3">
    <source>
        <dbReference type="Proteomes" id="UP000807306"/>
    </source>
</evidence>
<feature type="region of interest" description="Disordered" evidence="1">
    <location>
        <begin position="225"/>
        <end position="297"/>
    </location>
</feature>
<dbReference type="EMBL" id="MU157847">
    <property type="protein sequence ID" value="KAF9529295.1"/>
    <property type="molecule type" value="Genomic_DNA"/>
</dbReference>
<feature type="compositionally biased region" description="Low complexity" evidence="1">
    <location>
        <begin position="244"/>
        <end position="261"/>
    </location>
</feature>
<dbReference type="Proteomes" id="UP000807306">
    <property type="component" value="Unassembled WGS sequence"/>
</dbReference>
<feature type="compositionally biased region" description="Low complexity" evidence="1">
    <location>
        <begin position="44"/>
        <end position="89"/>
    </location>
</feature>
<gene>
    <name evidence="2" type="ORF">CPB83DRAFT_853038</name>
</gene>
<feature type="compositionally biased region" description="Low complexity" evidence="1">
    <location>
        <begin position="137"/>
        <end position="148"/>
    </location>
</feature>
<keyword evidence="3" id="KW-1185">Reference proteome</keyword>